<accession>A0ACB5TZI7</accession>
<protein>
    <submittedName>
        <fullName evidence="1">Unnamed protein product</fullName>
    </submittedName>
</protein>
<evidence type="ECO:0000313" key="2">
    <source>
        <dbReference type="Proteomes" id="UP001165064"/>
    </source>
</evidence>
<comment type="caution">
    <text evidence="1">The sequence shown here is derived from an EMBL/GenBank/DDBJ whole genome shotgun (WGS) entry which is preliminary data.</text>
</comment>
<keyword evidence="2" id="KW-1185">Reference proteome</keyword>
<organism evidence="1 2">
    <name type="scientific">Ambrosiozyma monospora</name>
    <name type="common">Yeast</name>
    <name type="synonym">Endomycopsis monosporus</name>
    <dbReference type="NCBI Taxonomy" id="43982"/>
    <lineage>
        <taxon>Eukaryota</taxon>
        <taxon>Fungi</taxon>
        <taxon>Dikarya</taxon>
        <taxon>Ascomycota</taxon>
        <taxon>Saccharomycotina</taxon>
        <taxon>Pichiomycetes</taxon>
        <taxon>Pichiales</taxon>
        <taxon>Pichiaceae</taxon>
        <taxon>Ambrosiozyma</taxon>
    </lineage>
</organism>
<dbReference type="EMBL" id="BSXS01010401">
    <property type="protein sequence ID" value="GME98160.1"/>
    <property type="molecule type" value="Genomic_DNA"/>
</dbReference>
<dbReference type="Proteomes" id="UP001165064">
    <property type="component" value="Unassembled WGS sequence"/>
</dbReference>
<sequence>MQDDPSTPNSMFLNICKKDLPPELKELILAYAVVYVSEERKWKDGDTLKKSFPQEFEFFKWVLHLFCQSPKLIIEVEATETWHKKPRAFARC</sequence>
<gene>
    <name evidence="1" type="ORF">Amon02_001041700</name>
</gene>
<name>A0ACB5TZI7_AMBMO</name>
<evidence type="ECO:0000313" key="1">
    <source>
        <dbReference type="EMBL" id="GME98160.1"/>
    </source>
</evidence>
<reference evidence="1" key="1">
    <citation type="submission" date="2023-04" db="EMBL/GenBank/DDBJ databases">
        <title>Ambrosiozyma monospora NBRC 10751.</title>
        <authorList>
            <person name="Ichikawa N."/>
            <person name="Sato H."/>
            <person name="Tonouchi N."/>
        </authorList>
    </citation>
    <scope>NUCLEOTIDE SEQUENCE</scope>
    <source>
        <strain evidence="1">NBRC 10751</strain>
    </source>
</reference>
<proteinExistence type="predicted"/>